<proteinExistence type="predicted"/>
<evidence type="ECO:0000313" key="1">
    <source>
        <dbReference type="EMBL" id="CEM42198.1"/>
    </source>
</evidence>
<dbReference type="AlphaFoldDB" id="A0A0G4HED0"/>
<organism evidence="1">
    <name type="scientific">Chromera velia CCMP2878</name>
    <dbReference type="NCBI Taxonomy" id="1169474"/>
    <lineage>
        <taxon>Eukaryota</taxon>
        <taxon>Sar</taxon>
        <taxon>Alveolata</taxon>
        <taxon>Colpodellida</taxon>
        <taxon>Chromeraceae</taxon>
        <taxon>Chromera</taxon>
    </lineage>
</organism>
<dbReference type="EMBL" id="CDMZ01002401">
    <property type="protein sequence ID" value="CEM42198.1"/>
    <property type="molecule type" value="Genomic_DNA"/>
</dbReference>
<sequence>MASSIAALPFREKVRLCERLRQILTHAKRRLPKDTLGLYRQMRNELFKSMAESTEEQVIQMLLSHTGGSLTTEGELEIAKAAGLLPGGTCVGPSTFSEASRDERDSVPLPDMRPSERERIIKRIGCALQASGQACNPEKEGRTKREIEAMFAMPRLTERKVIQMICEKNNLDQGKEAAQAKKAGLLPAEGGALVGEPPLRIRAMGADDLRRLRCRLNVAMEGLLEVSSITDEDWLWLQEAPITETALISELMQSTEFSDARAEAEQSAQARLLPGMDGGEAVKGIPLMPRGDALPYPRFPSKGLLKAYPPEELDTRVYHGRVALFYRMRGRRVTHNQGRLGVALERKDFDALVQKGLSEPELIKKLCESFGMSAAVEEHAARIAKLLPEES</sequence>
<gene>
    <name evidence="1" type="ORF">Cvel_26588</name>
</gene>
<dbReference type="VEuPathDB" id="CryptoDB:Cvel_26588"/>
<protein>
    <submittedName>
        <fullName evidence="1">Uncharacterized protein</fullName>
    </submittedName>
</protein>
<accession>A0A0G4HED0</accession>
<name>A0A0G4HED0_9ALVE</name>
<reference evidence="1" key="1">
    <citation type="submission" date="2014-11" db="EMBL/GenBank/DDBJ databases">
        <authorList>
            <person name="Otto D Thomas"/>
            <person name="Naeem Raeece"/>
        </authorList>
    </citation>
    <scope>NUCLEOTIDE SEQUENCE</scope>
</reference>